<feature type="region of interest" description="Disordered" evidence="1">
    <location>
        <begin position="211"/>
        <end position="230"/>
    </location>
</feature>
<evidence type="ECO:0000313" key="3">
    <source>
        <dbReference type="EMBL" id="KAJ7096676.1"/>
    </source>
</evidence>
<evidence type="ECO:0000313" key="4">
    <source>
        <dbReference type="Proteomes" id="UP001222325"/>
    </source>
</evidence>
<feature type="transmembrane region" description="Helical" evidence="2">
    <location>
        <begin position="152"/>
        <end position="174"/>
    </location>
</feature>
<keyword evidence="2" id="KW-1133">Transmembrane helix</keyword>
<evidence type="ECO:0000256" key="2">
    <source>
        <dbReference type="SAM" id="Phobius"/>
    </source>
</evidence>
<name>A0AAD6UFC7_9AGAR</name>
<accession>A0AAD6UFC7</accession>
<keyword evidence="2" id="KW-0472">Membrane</keyword>
<dbReference type="AlphaFoldDB" id="A0AAD6UFC7"/>
<proteinExistence type="predicted"/>
<reference evidence="3" key="1">
    <citation type="submission" date="2023-03" db="EMBL/GenBank/DDBJ databases">
        <title>Massive genome expansion in bonnet fungi (Mycena s.s.) driven by repeated elements and novel gene families across ecological guilds.</title>
        <authorList>
            <consortium name="Lawrence Berkeley National Laboratory"/>
            <person name="Harder C.B."/>
            <person name="Miyauchi S."/>
            <person name="Viragh M."/>
            <person name="Kuo A."/>
            <person name="Thoen E."/>
            <person name="Andreopoulos B."/>
            <person name="Lu D."/>
            <person name="Skrede I."/>
            <person name="Drula E."/>
            <person name="Henrissat B."/>
            <person name="Morin E."/>
            <person name="Kohler A."/>
            <person name="Barry K."/>
            <person name="LaButti K."/>
            <person name="Morin E."/>
            <person name="Salamov A."/>
            <person name="Lipzen A."/>
            <person name="Mereny Z."/>
            <person name="Hegedus B."/>
            <person name="Baldrian P."/>
            <person name="Stursova M."/>
            <person name="Weitz H."/>
            <person name="Taylor A."/>
            <person name="Grigoriev I.V."/>
            <person name="Nagy L.G."/>
            <person name="Martin F."/>
            <person name="Kauserud H."/>
        </authorList>
    </citation>
    <scope>NUCLEOTIDE SEQUENCE</scope>
    <source>
        <strain evidence="3">CBHHK173m</strain>
    </source>
</reference>
<keyword evidence="2" id="KW-0812">Transmembrane</keyword>
<dbReference type="Proteomes" id="UP001222325">
    <property type="component" value="Unassembled WGS sequence"/>
</dbReference>
<organism evidence="3 4">
    <name type="scientific">Mycena belliarum</name>
    <dbReference type="NCBI Taxonomy" id="1033014"/>
    <lineage>
        <taxon>Eukaryota</taxon>
        <taxon>Fungi</taxon>
        <taxon>Dikarya</taxon>
        <taxon>Basidiomycota</taxon>
        <taxon>Agaricomycotina</taxon>
        <taxon>Agaricomycetes</taxon>
        <taxon>Agaricomycetidae</taxon>
        <taxon>Agaricales</taxon>
        <taxon>Marasmiineae</taxon>
        <taxon>Mycenaceae</taxon>
        <taxon>Mycena</taxon>
    </lineage>
</organism>
<dbReference type="EMBL" id="JARJCN010000011">
    <property type="protein sequence ID" value="KAJ7096676.1"/>
    <property type="molecule type" value="Genomic_DNA"/>
</dbReference>
<keyword evidence="4" id="KW-1185">Reference proteome</keyword>
<gene>
    <name evidence="3" type="ORF">B0H15DRAFT_946146</name>
</gene>
<protein>
    <submittedName>
        <fullName evidence="3">Uncharacterized protein</fullName>
    </submittedName>
</protein>
<evidence type="ECO:0000256" key="1">
    <source>
        <dbReference type="SAM" id="MobiDB-lite"/>
    </source>
</evidence>
<comment type="caution">
    <text evidence="3">The sequence shown here is derived from an EMBL/GenBank/DDBJ whole genome shotgun (WGS) entry which is preliminary data.</text>
</comment>
<sequence length="230" mass="24712">MPPSTACERLIRLLRALLLDSDVLMRVLGGSPCLALSSRCDGLRAPLRAAAGYDQSSRRANGNFSCDWTRAGFGTSDMDALGGETHCLRRPYASSSKVLGAATWCSLQATSPPRARQRSLFKVGETRVIRDAWIRRRQGFGRDVRPRASSDFASMSAACALTFSAFSALLYTAFMQLRPLHASTGVTAPPPCRPAIRGRLGRLLHAARDNPVPAAHSDVASGRGASCRPP</sequence>